<keyword evidence="5" id="KW-0413">Isomerase</keyword>
<dbReference type="RefSeq" id="WP_369713893.1">
    <property type="nucleotide sequence ID" value="NZ_CP165646.1"/>
</dbReference>
<evidence type="ECO:0000256" key="5">
    <source>
        <dbReference type="ARBA" id="ARBA00023235"/>
    </source>
</evidence>
<gene>
    <name evidence="13" type="ORF">AB8B23_03420</name>
</gene>
<keyword evidence="2 9" id="KW-0378">Hydrolase</keyword>
<keyword evidence="1 9" id="KW-0547">Nucleotide-binding</keyword>
<evidence type="ECO:0000256" key="7">
    <source>
        <dbReference type="ARBA" id="ARBA00034808"/>
    </source>
</evidence>
<dbReference type="InterPro" id="IPR014016">
    <property type="entry name" value="UvrD-like_ATP-bd"/>
</dbReference>
<protein>
    <recommendedName>
        <fullName evidence="7">DNA 3'-5' helicase</fullName>
        <ecNumber evidence="7">5.6.2.4</ecNumber>
    </recommendedName>
</protein>
<dbReference type="GO" id="GO:0003677">
    <property type="term" value="F:DNA binding"/>
    <property type="evidence" value="ECO:0007669"/>
    <property type="project" value="InterPro"/>
</dbReference>
<evidence type="ECO:0000259" key="12">
    <source>
        <dbReference type="PROSITE" id="PS51217"/>
    </source>
</evidence>
<evidence type="ECO:0000259" key="11">
    <source>
        <dbReference type="PROSITE" id="PS51198"/>
    </source>
</evidence>
<dbReference type="PANTHER" id="PTHR11070:SF67">
    <property type="entry name" value="DNA 3'-5' HELICASE"/>
    <property type="match status" value="1"/>
</dbReference>
<name>A0AB39VDE1_9FUSO</name>
<dbReference type="GO" id="GO:0005829">
    <property type="term" value="C:cytosol"/>
    <property type="evidence" value="ECO:0007669"/>
    <property type="project" value="TreeGrafter"/>
</dbReference>
<reference evidence="13" key="1">
    <citation type="submission" date="2024-07" db="EMBL/GenBank/DDBJ databases">
        <authorList>
            <person name="Li X.-J."/>
            <person name="Wang X."/>
        </authorList>
    </citation>
    <scope>NUCLEOTIDE SEQUENCE</scope>
    <source>
        <strain evidence="13">HSP-342</strain>
    </source>
</reference>
<feature type="coiled-coil region" evidence="10">
    <location>
        <begin position="207"/>
        <end position="310"/>
    </location>
</feature>
<dbReference type="AlphaFoldDB" id="A0AB39VDE1"/>
<dbReference type="EMBL" id="CP165646">
    <property type="protein sequence ID" value="XDU65738.1"/>
    <property type="molecule type" value="Genomic_DNA"/>
</dbReference>
<dbReference type="Pfam" id="PF00580">
    <property type="entry name" value="UvrD-helicase"/>
    <property type="match status" value="1"/>
</dbReference>
<evidence type="ECO:0000256" key="3">
    <source>
        <dbReference type="ARBA" id="ARBA00022806"/>
    </source>
</evidence>
<dbReference type="SUPFAM" id="SSF52540">
    <property type="entry name" value="P-loop containing nucleoside triphosphate hydrolases"/>
    <property type="match status" value="1"/>
</dbReference>
<organism evidence="13">
    <name type="scientific">Leptotrichia mesophila</name>
    <dbReference type="NCBI Taxonomy" id="3239303"/>
    <lineage>
        <taxon>Bacteria</taxon>
        <taxon>Fusobacteriati</taxon>
        <taxon>Fusobacteriota</taxon>
        <taxon>Fusobacteriia</taxon>
        <taxon>Fusobacteriales</taxon>
        <taxon>Leptotrichiaceae</taxon>
        <taxon>Leptotrichia</taxon>
    </lineage>
</organism>
<sequence>MKNNVILKASAGTGKTYRLSLEFIANLIRGVNYKNIIVMTFTKKATAEIKERIYDFLYQIAFDKANGAELEKNLKEIYKFDNLNKKELQNIYFEMIKNKEEIRISTIDGFTNQIFKNTIAPYFNIYNYEILEKETDEFYSKILIKIIENKDNFENFKFIFDEKKEKKNIGVYIKIIEEILTMHPKFILAGDLNKIEENTEKVSYNFLNSLDDIVETLEEASNKKESKNIYKKEYETFFLEYTKILKNQEFNENEKLKEKLELVQQNKELLIMIKENETYWKKTVVNDTKKVDMSAERESVEKSKEQLKERLSKYIYLTEVLPLDKKLKNIAQTIFNIAQKIKISSKRFTYNDILVYTYEFIFNKELKFVENDKVTEEFLELIGGKIDTIMIDEFQDTSILQWKILKLMLNTSENIICVGDEKQSIYNWRGGEKELFEKLETMLEGNVQNLDKSYRSYKEIIENINKIFNDYDAKWNYTDSGYREDEEYQRGYFGYFIQNTKEEKERIYTKVIDMIKEGQIRNLGKSAIICRKNAHLKEIASVLNEEKIPYTLESKATILEYKPIIPMYQLIKFFAFDNFKYLLEFVRSDLIGGLNSHVKYLLENKNEIMRYIAGNSKIKSFEEFINIQKDDEIKEKLLEYKKINTLERNGLIFDEIINKIKDLKVLSINLNDKYQKENFSRKLVEKFEITKFYSTNSDLKNIFIFFNILKKYSNLYEFITFVEEEKENLKQVSSKDINAINLLTIHASKGLEFDTVFYYKRETNKGRTDKDNFKSYLDFDEKFNIVKKFIVLFTDYNKKMFENELSEMRDKNSQKEMMEEINNDYVALTRAKKNLILLFDAEITKDKRYADSLVKRVVDVYEDENRYEIGEIIESEIPEEITDTSDVKVSNNLFETYFDDDKFVVKKSSNTLENEFKRKKGLAMHYYFEHISNNLENDKLIAKSALLSRYGNMLGKKIVEELIVRMEKFIEKNSDIYNEKYKVYTEFEIYDSEGRKRIIDRINIDEENKKIYIYDYKTGFEPETNEKYQEQINEYRDILSKKVSADYEIDIQLLEV</sequence>
<dbReference type="GO" id="GO:0005524">
    <property type="term" value="F:ATP binding"/>
    <property type="evidence" value="ECO:0007669"/>
    <property type="project" value="UniProtKB-UniRule"/>
</dbReference>
<evidence type="ECO:0000256" key="6">
    <source>
        <dbReference type="ARBA" id="ARBA00034617"/>
    </source>
</evidence>
<keyword evidence="3 9" id="KW-0347">Helicase</keyword>
<dbReference type="PROSITE" id="PS51217">
    <property type="entry name" value="UVRD_HELICASE_CTER"/>
    <property type="match status" value="1"/>
</dbReference>
<dbReference type="Gene3D" id="3.40.50.300">
    <property type="entry name" value="P-loop containing nucleotide triphosphate hydrolases"/>
    <property type="match status" value="4"/>
</dbReference>
<dbReference type="GO" id="GO:0016787">
    <property type="term" value="F:hydrolase activity"/>
    <property type="evidence" value="ECO:0007669"/>
    <property type="project" value="UniProtKB-UniRule"/>
</dbReference>
<dbReference type="EC" id="5.6.2.4" evidence="7"/>
<evidence type="ECO:0000256" key="10">
    <source>
        <dbReference type="SAM" id="Coils"/>
    </source>
</evidence>
<dbReference type="InterPro" id="IPR027417">
    <property type="entry name" value="P-loop_NTPase"/>
</dbReference>
<proteinExistence type="predicted"/>
<evidence type="ECO:0000313" key="13">
    <source>
        <dbReference type="EMBL" id="XDU65738.1"/>
    </source>
</evidence>
<dbReference type="Pfam" id="PF13361">
    <property type="entry name" value="UvrD_C"/>
    <property type="match status" value="1"/>
</dbReference>
<evidence type="ECO:0000256" key="4">
    <source>
        <dbReference type="ARBA" id="ARBA00022840"/>
    </source>
</evidence>
<comment type="catalytic activity">
    <reaction evidence="6">
        <text>Couples ATP hydrolysis with the unwinding of duplex DNA by translocating in the 3'-5' direction.</text>
        <dbReference type="EC" id="5.6.2.4"/>
    </reaction>
</comment>
<dbReference type="GO" id="GO:0043138">
    <property type="term" value="F:3'-5' DNA helicase activity"/>
    <property type="evidence" value="ECO:0007669"/>
    <property type="project" value="UniProtKB-EC"/>
</dbReference>
<feature type="domain" description="UvrD-like helicase ATP-binding" evidence="11">
    <location>
        <begin position="1"/>
        <end position="457"/>
    </location>
</feature>
<dbReference type="InterPro" id="IPR000212">
    <property type="entry name" value="DNA_helicase_UvrD/REP"/>
</dbReference>
<evidence type="ECO:0000256" key="8">
    <source>
        <dbReference type="ARBA" id="ARBA00048988"/>
    </source>
</evidence>
<dbReference type="GO" id="GO:0000725">
    <property type="term" value="P:recombinational repair"/>
    <property type="evidence" value="ECO:0007669"/>
    <property type="project" value="TreeGrafter"/>
</dbReference>
<evidence type="ECO:0000256" key="1">
    <source>
        <dbReference type="ARBA" id="ARBA00022741"/>
    </source>
</evidence>
<accession>A0AB39VDE1</accession>
<dbReference type="InterPro" id="IPR014017">
    <property type="entry name" value="DNA_helicase_UvrD-like_C"/>
</dbReference>
<dbReference type="PROSITE" id="PS51198">
    <property type="entry name" value="UVRD_HELICASE_ATP_BIND"/>
    <property type="match status" value="1"/>
</dbReference>
<feature type="domain" description="UvrD-like helicase C-terminal" evidence="12">
    <location>
        <begin position="458"/>
        <end position="750"/>
    </location>
</feature>
<feature type="binding site" evidence="9">
    <location>
        <begin position="9"/>
        <end position="16"/>
    </location>
    <ligand>
        <name>ATP</name>
        <dbReference type="ChEBI" id="CHEBI:30616"/>
    </ligand>
</feature>
<dbReference type="PANTHER" id="PTHR11070">
    <property type="entry name" value="UVRD / RECB / PCRA DNA HELICASE FAMILY MEMBER"/>
    <property type="match status" value="1"/>
</dbReference>
<dbReference type="KEGG" id="lmes:AB8B23_03420"/>
<keyword evidence="4 9" id="KW-0067">ATP-binding</keyword>
<evidence type="ECO:0000256" key="2">
    <source>
        <dbReference type="ARBA" id="ARBA00022801"/>
    </source>
</evidence>
<evidence type="ECO:0000256" key="9">
    <source>
        <dbReference type="PROSITE-ProRule" id="PRU00560"/>
    </source>
</evidence>
<comment type="catalytic activity">
    <reaction evidence="8">
        <text>ATP + H2O = ADP + phosphate + H(+)</text>
        <dbReference type="Rhea" id="RHEA:13065"/>
        <dbReference type="ChEBI" id="CHEBI:15377"/>
        <dbReference type="ChEBI" id="CHEBI:15378"/>
        <dbReference type="ChEBI" id="CHEBI:30616"/>
        <dbReference type="ChEBI" id="CHEBI:43474"/>
        <dbReference type="ChEBI" id="CHEBI:456216"/>
        <dbReference type="EC" id="5.6.2.4"/>
    </reaction>
</comment>
<keyword evidence="10" id="KW-0175">Coiled coil</keyword>